<protein>
    <submittedName>
        <fullName evidence="1">Bacteriophage abortive infection AbiH</fullName>
    </submittedName>
</protein>
<name>A0A2N5J7B7_9BIFI</name>
<dbReference type="RefSeq" id="WP_101618177.1">
    <property type="nucleotide sequence ID" value="NZ_NMWU01000046.1"/>
</dbReference>
<reference evidence="1 2" key="1">
    <citation type="submission" date="2017-07" db="EMBL/GenBank/DDBJ databases">
        <title>Bifidobacterium novel species.</title>
        <authorList>
            <person name="Lugli G.A."/>
            <person name="Milani C."/>
            <person name="Duranti S."/>
            <person name="Mangifesta M."/>
        </authorList>
    </citation>
    <scope>NUCLEOTIDE SEQUENCE [LARGE SCALE GENOMIC DNA]</scope>
    <source>
        <strain evidence="2">Uis1B</strain>
    </source>
</reference>
<dbReference type="OrthoDB" id="9810135at2"/>
<sequence>MEMSLEKYKHQLIVLGNGFDLAQGLKTGYADYFRDKYGDNPSMDLMDNAWDMVLFDRKLHSHSEWANVEQAIREQVIEHDAIAQVRKGLDNPNVLDTSNLLGSHIAKRMASMIDEIQTVGFLQSSINHKDAVYRHFMRSELTLFENSLYTYLKKVVDQSENDDPLQYTISSDDLYESIAGMPAFSDANVLEKQHNTILTFNYTSPFQRRDEGYFPGLDSVRFIHGSLTQGDIIIGIDALDQRSRGPRELIAAEDVIPFTKTFRTLQSTSHYDAFSDVFDDEPPDCIKFFGHSLSEADYSYFQSIFDHVNLYGGTTALMFLYRPDWRYDGSDLYLKVTKLINRYGETLDNKDHGKNLLHKLILENRLSIKRVY</sequence>
<proteinExistence type="predicted"/>
<keyword evidence="2" id="KW-1185">Reference proteome</keyword>
<dbReference type="Pfam" id="PF14253">
    <property type="entry name" value="AbiH"/>
    <property type="match status" value="1"/>
</dbReference>
<evidence type="ECO:0000313" key="1">
    <source>
        <dbReference type="EMBL" id="PLS30103.1"/>
    </source>
</evidence>
<organism evidence="1 2">
    <name type="scientific">Bifidobacterium margollesii</name>
    <dbReference type="NCBI Taxonomy" id="2020964"/>
    <lineage>
        <taxon>Bacteria</taxon>
        <taxon>Bacillati</taxon>
        <taxon>Actinomycetota</taxon>
        <taxon>Actinomycetes</taxon>
        <taxon>Bifidobacteriales</taxon>
        <taxon>Bifidobacteriaceae</taxon>
        <taxon>Bifidobacterium</taxon>
    </lineage>
</organism>
<gene>
    <name evidence="1" type="ORF">Uis1B_2075</name>
</gene>
<dbReference type="EMBL" id="NMWU01000046">
    <property type="protein sequence ID" value="PLS30103.1"/>
    <property type="molecule type" value="Genomic_DNA"/>
</dbReference>
<dbReference type="Proteomes" id="UP000235050">
    <property type="component" value="Unassembled WGS sequence"/>
</dbReference>
<dbReference type="AlphaFoldDB" id="A0A2N5J7B7"/>
<dbReference type="InterPro" id="IPR025935">
    <property type="entry name" value="AbiH"/>
</dbReference>
<accession>A0A2N5J7B7</accession>
<evidence type="ECO:0000313" key="2">
    <source>
        <dbReference type="Proteomes" id="UP000235050"/>
    </source>
</evidence>
<comment type="caution">
    <text evidence="1">The sequence shown here is derived from an EMBL/GenBank/DDBJ whole genome shotgun (WGS) entry which is preliminary data.</text>
</comment>